<feature type="transmembrane region" description="Helical" evidence="7">
    <location>
        <begin position="48"/>
        <end position="68"/>
    </location>
</feature>
<evidence type="ECO:0000256" key="3">
    <source>
        <dbReference type="ARBA" id="ARBA00022679"/>
    </source>
</evidence>
<dbReference type="GO" id="GO:0000160">
    <property type="term" value="P:phosphorelay signal transduction system"/>
    <property type="evidence" value="ECO:0007669"/>
    <property type="project" value="UniProtKB-KW"/>
</dbReference>
<feature type="compositionally biased region" description="Polar residues" evidence="6">
    <location>
        <begin position="1"/>
        <end position="15"/>
    </location>
</feature>
<sequence>MALNPLDSTQPSSRFPASGLPADNDGPIDTLPSGLAAGTPRIGWRRHALLLAAIVGCLTVFLLARSMANHPHVAAEWRQGNDDRLELVFSPLPALKEHMGKELLAVGGAGLEPVPFNSLALTHSSRWISDPALRQRLLNARLTAAHALADGQVVLVFRDGSRVEIASRPRGYVELGSMFWLLSAFAMVVFLVGWIVPLVQPREGNFLYAVMAHAQAAQLLLSAIASVPGLALPVMLVGSEPMLRTLLDAITGAAVLTAVMWHPLRLPGRGLLATAVWLVTGAYAAATFASHLQPMAWRWGDMLLLVQGVACVLLLSWSYSRERHPFVLVMRRFTTVTVCALLLLALSVSYVDRMPMDVQPMAMAAPMIWNVFLASVVLLVPFVSRSQHVMREFAMLAGISTVATSVDLLFVAVFSFSQFTSLTLSLFLSLGAYAAIRQWLINQMMGARALTTERMFTHLYRIAREVEARPERAGDRMTELLRNVFEPLEAQFVGGHGKLTRIAGNGAVLLVPVPKLVEVAHLQGMVALRFAERGKRLFTPEDARLADRIVEQLMRALAHDRAVERGRSEERTRIAQDLHDDIGARLLTLMYKAPSKEMEDYVRHTLQDLKTLTRGLAAKEHPLTLAAAEWKTDMTHRLQAARCELEWDSEFDADPTLSMVQWSSITRILRELVSNVIAHAQARQVRIECRLNEGRMQIRISDDGSGRNPSVWSHGLGLGGIRKRVKAMGGTVEWQERQPRGIICLVDIPHLTPPATTAA</sequence>
<dbReference type="Gene3D" id="1.20.5.1930">
    <property type="match status" value="1"/>
</dbReference>
<organism evidence="9 10">
    <name type="scientific">Ideonella aquatica</name>
    <dbReference type="NCBI Taxonomy" id="2824119"/>
    <lineage>
        <taxon>Bacteria</taxon>
        <taxon>Pseudomonadati</taxon>
        <taxon>Pseudomonadota</taxon>
        <taxon>Betaproteobacteria</taxon>
        <taxon>Burkholderiales</taxon>
        <taxon>Sphaerotilaceae</taxon>
        <taxon>Ideonella</taxon>
    </lineage>
</organism>
<comment type="caution">
    <text evidence="9">The sequence shown here is derived from an EMBL/GenBank/DDBJ whole genome shotgun (WGS) entry which is preliminary data.</text>
</comment>
<feature type="transmembrane region" description="Helical" evidence="7">
    <location>
        <begin position="271"/>
        <end position="290"/>
    </location>
</feature>
<dbReference type="EMBL" id="JAGQDE010000028">
    <property type="protein sequence ID" value="MBQ0961417.1"/>
    <property type="molecule type" value="Genomic_DNA"/>
</dbReference>
<gene>
    <name evidence="9" type="ORF">KAK06_20845</name>
</gene>
<dbReference type="InterPro" id="IPR036890">
    <property type="entry name" value="HATPase_C_sf"/>
</dbReference>
<evidence type="ECO:0000313" key="9">
    <source>
        <dbReference type="EMBL" id="MBQ0961417.1"/>
    </source>
</evidence>
<dbReference type="Proteomes" id="UP000678374">
    <property type="component" value="Unassembled WGS sequence"/>
</dbReference>
<dbReference type="CDD" id="cd16917">
    <property type="entry name" value="HATPase_UhpB-NarQ-NarX-like"/>
    <property type="match status" value="1"/>
</dbReference>
<keyword evidence="7" id="KW-1133">Transmembrane helix</keyword>
<evidence type="ECO:0000256" key="6">
    <source>
        <dbReference type="SAM" id="MobiDB-lite"/>
    </source>
</evidence>
<keyword evidence="10" id="KW-1185">Reference proteome</keyword>
<evidence type="ECO:0000313" key="10">
    <source>
        <dbReference type="Proteomes" id="UP000678374"/>
    </source>
</evidence>
<feature type="domain" description="Histidine kinase" evidence="8">
    <location>
        <begin position="665"/>
        <end position="752"/>
    </location>
</feature>
<dbReference type="PANTHER" id="PTHR24421:SF10">
    <property type="entry name" value="NITRATE_NITRITE SENSOR PROTEIN NARQ"/>
    <property type="match status" value="1"/>
</dbReference>
<dbReference type="GO" id="GO:0004673">
    <property type="term" value="F:protein histidine kinase activity"/>
    <property type="evidence" value="ECO:0007669"/>
    <property type="project" value="UniProtKB-EC"/>
</dbReference>
<dbReference type="Pfam" id="PF02518">
    <property type="entry name" value="HATPase_c"/>
    <property type="match status" value="1"/>
</dbReference>
<evidence type="ECO:0000256" key="7">
    <source>
        <dbReference type="SAM" id="Phobius"/>
    </source>
</evidence>
<feature type="transmembrane region" description="Helical" evidence="7">
    <location>
        <begin position="178"/>
        <end position="199"/>
    </location>
</feature>
<keyword evidence="3" id="KW-0808">Transferase</keyword>
<keyword evidence="5" id="KW-0902">Two-component regulatory system</keyword>
<dbReference type="InterPro" id="IPR050482">
    <property type="entry name" value="Sensor_HK_TwoCompSys"/>
</dbReference>
<dbReference type="AlphaFoldDB" id="A0A940YR84"/>
<dbReference type="Gene3D" id="3.30.565.10">
    <property type="entry name" value="Histidine kinase-like ATPase, C-terminal domain"/>
    <property type="match status" value="1"/>
</dbReference>
<protein>
    <recommendedName>
        <fullName evidence="2">histidine kinase</fullName>
        <ecNumber evidence="2">2.7.13.3</ecNumber>
    </recommendedName>
</protein>
<keyword evidence="7" id="KW-0812">Transmembrane</keyword>
<feature type="transmembrane region" description="Helical" evidence="7">
    <location>
        <begin position="332"/>
        <end position="351"/>
    </location>
</feature>
<dbReference type="PROSITE" id="PS50109">
    <property type="entry name" value="HIS_KIN"/>
    <property type="match status" value="1"/>
</dbReference>
<dbReference type="RefSeq" id="WP_210804098.1">
    <property type="nucleotide sequence ID" value="NZ_JAGQDE010000028.1"/>
</dbReference>
<keyword evidence="7" id="KW-0472">Membrane</keyword>
<reference evidence="9" key="1">
    <citation type="submission" date="2021-04" db="EMBL/GenBank/DDBJ databases">
        <title>The genome sequence of Ideonella sp. 4Y11.</title>
        <authorList>
            <person name="Liu Y."/>
        </authorList>
    </citation>
    <scope>NUCLEOTIDE SEQUENCE</scope>
    <source>
        <strain evidence="9">4Y11</strain>
    </source>
</reference>
<dbReference type="InterPro" id="IPR003594">
    <property type="entry name" value="HATPase_dom"/>
</dbReference>
<evidence type="ECO:0000256" key="5">
    <source>
        <dbReference type="ARBA" id="ARBA00023012"/>
    </source>
</evidence>
<feature type="transmembrane region" description="Helical" evidence="7">
    <location>
        <begin position="363"/>
        <end position="383"/>
    </location>
</feature>
<keyword evidence="4 9" id="KW-0418">Kinase</keyword>
<evidence type="ECO:0000256" key="2">
    <source>
        <dbReference type="ARBA" id="ARBA00012438"/>
    </source>
</evidence>
<dbReference type="PANTHER" id="PTHR24421">
    <property type="entry name" value="NITRATE/NITRITE SENSOR PROTEIN NARX-RELATED"/>
    <property type="match status" value="1"/>
</dbReference>
<proteinExistence type="predicted"/>
<feature type="transmembrane region" description="Helical" evidence="7">
    <location>
        <begin position="395"/>
        <end position="416"/>
    </location>
</feature>
<name>A0A940YR84_9BURK</name>
<evidence type="ECO:0000256" key="1">
    <source>
        <dbReference type="ARBA" id="ARBA00000085"/>
    </source>
</evidence>
<comment type="catalytic activity">
    <reaction evidence="1">
        <text>ATP + protein L-histidine = ADP + protein N-phospho-L-histidine.</text>
        <dbReference type="EC" id="2.7.13.3"/>
    </reaction>
</comment>
<accession>A0A940YR84</accession>
<dbReference type="SUPFAM" id="SSF55874">
    <property type="entry name" value="ATPase domain of HSP90 chaperone/DNA topoisomerase II/histidine kinase"/>
    <property type="match status" value="1"/>
</dbReference>
<dbReference type="InterPro" id="IPR005467">
    <property type="entry name" value="His_kinase_dom"/>
</dbReference>
<feature type="region of interest" description="Disordered" evidence="6">
    <location>
        <begin position="1"/>
        <end position="26"/>
    </location>
</feature>
<dbReference type="EC" id="2.7.13.3" evidence="2"/>
<evidence type="ECO:0000259" key="8">
    <source>
        <dbReference type="PROSITE" id="PS50109"/>
    </source>
</evidence>
<evidence type="ECO:0000256" key="4">
    <source>
        <dbReference type="ARBA" id="ARBA00022777"/>
    </source>
</evidence>
<feature type="transmembrane region" description="Helical" evidence="7">
    <location>
        <begin position="302"/>
        <end position="320"/>
    </location>
</feature>